<keyword evidence="3" id="KW-0804">Transcription</keyword>
<protein>
    <submittedName>
        <fullName evidence="6">TetR family transcriptional regulator</fullName>
    </submittedName>
</protein>
<dbReference type="InterPro" id="IPR009057">
    <property type="entry name" value="Homeodomain-like_sf"/>
</dbReference>
<accession>A0A844ZSA1</accession>
<feature type="domain" description="HTH tetR-type" evidence="5">
    <location>
        <begin position="8"/>
        <end position="68"/>
    </location>
</feature>
<keyword evidence="2 4" id="KW-0238">DNA-binding</keyword>
<keyword evidence="1" id="KW-0805">Transcription regulation</keyword>
<dbReference type="PANTHER" id="PTHR30055:SF234">
    <property type="entry name" value="HTH-TYPE TRANSCRIPTIONAL REGULATOR BETI"/>
    <property type="match status" value="1"/>
</dbReference>
<dbReference type="EMBL" id="WTYX01000001">
    <property type="protein sequence ID" value="MXO89876.1"/>
    <property type="molecule type" value="Genomic_DNA"/>
</dbReference>
<dbReference type="AlphaFoldDB" id="A0A844ZSA1"/>
<dbReference type="Proteomes" id="UP000442714">
    <property type="component" value="Unassembled WGS sequence"/>
</dbReference>
<proteinExistence type="predicted"/>
<keyword evidence="7" id="KW-1185">Reference proteome</keyword>
<evidence type="ECO:0000256" key="3">
    <source>
        <dbReference type="ARBA" id="ARBA00023163"/>
    </source>
</evidence>
<dbReference type="GO" id="GO:0000976">
    <property type="term" value="F:transcription cis-regulatory region binding"/>
    <property type="evidence" value="ECO:0007669"/>
    <property type="project" value="TreeGrafter"/>
</dbReference>
<evidence type="ECO:0000256" key="4">
    <source>
        <dbReference type="PROSITE-ProRule" id="PRU00335"/>
    </source>
</evidence>
<dbReference type="GO" id="GO:0003700">
    <property type="term" value="F:DNA-binding transcription factor activity"/>
    <property type="evidence" value="ECO:0007669"/>
    <property type="project" value="TreeGrafter"/>
</dbReference>
<dbReference type="Gene3D" id="1.10.357.10">
    <property type="entry name" value="Tetracycline Repressor, domain 2"/>
    <property type="match status" value="1"/>
</dbReference>
<sequence length="196" mass="22219">MEAPRGENDRRDQLLAAAESLILAQNSLAITLNDVADELGVSRSLIYVYFDNFPQIIDALFERRIREAGIFIVSPQYRDLAFSERTLALFDFYLEHLIEQGPLMLLVLRERNQDSPLGEMSKRHFRSMLRLLSRDIADNLELSARESFVLLELLASIPESLARLARSEELDAGTARATTRRLVKASIDALEVREAG</sequence>
<dbReference type="Pfam" id="PF00440">
    <property type="entry name" value="TetR_N"/>
    <property type="match status" value="1"/>
</dbReference>
<feature type="DNA-binding region" description="H-T-H motif" evidence="4">
    <location>
        <begin position="31"/>
        <end position="50"/>
    </location>
</feature>
<evidence type="ECO:0000313" key="6">
    <source>
        <dbReference type="EMBL" id="MXO89876.1"/>
    </source>
</evidence>
<dbReference type="InterPro" id="IPR050109">
    <property type="entry name" value="HTH-type_TetR-like_transc_reg"/>
</dbReference>
<organism evidence="6 7">
    <name type="scientific">Pontixanthobacter aquaemixtae</name>
    <dbReference type="NCBI Taxonomy" id="1958940"/>
    <lineage>
        <taxon>Bacteria</taxon>
        <taxon>Pseudomonadati</taxon>
        <taxon>Pseudomonadota</taxon>
        <taxon>Alphaproteobacteria</taxon>
        <taxon>Sphingomonadales</taxon>
        <taxon>Erythrobacteraceae</taxon>
        <taxon>Pontixanthobacter</taxon>
    </lineage>
</organism>
<comment type="caution">
    <text evidence="6">The sequence shown here is derived from an EMBL/GenBank/DDBJ whole genome shotgun (WGS) entry which is preliminary data.</text>
</comment>
<evidence type="ECO:0000256" key="2">
    <source>
        <dbReference type="ARBA" id="ARBA00023125"/>
    </source>
</evidence>
<evidence type="ECO:0000259" key="5">
    <source>
        <dbReference type="PROSITE" id="PS50977"/>
    </source>
</evidence>
<evidence type="ECO:0000313" key="7">
    <source>
        <dbReference type="Proteomes" id="UP000442714"/>
    </source>
</evidence>
<dbReference type="SUPFAM" id="SSF46689">
    <property type="entry name" value="Homeodomain-like"/>
    <property type="match status" value="1"/>
</dbReference>
<dbReference type="PROSITE" id="PS50977">
    <property type="entry name" value="HTH_TETR_2"/>
    <property type="match status" value="1"/>
</dbReference>
<dbReference type="OrthoDB" id="7211230at2"/>
<reference evidence="6 7" key="1">
    <citation type="submission" date="2019-12" db="EMBL/GenBank/DDBJ databases">
        <title>Genomic-based taxomic classification of the family Erythrobacteraceae.</title>
        <authorList>
            <person name="Xu L."/>
        </authorList>
    </citation>
    <scope>NUCLEOTIDE SEQUENCE [LARGE SCALE GENOMIC DNA]</scope>
    <source>
        <strain evidence="6 7">KCTC 52763</strain>
    </source>
</reference>
<dbReference type="InterPro" id="IPR001647">
    <property type="entry name" value="HTH_TetR"/>
</dbReference>
<dbReference type="RefSeq" id="WP_160603388.1">
    <property type="nucleotide sequence ID" value="NZ_WTYX01000001.1"/>
</dbReference>
<dbReference type="PANTHER" id="PTHR30055">
    <property type="entry name" value="HTH-TYPE TRANSCRIPTIONAL REGULATOR RUTR"/>
    <property type="match status" value="1"/>
</dbReference>
<gene>
    <name evidence="6" type="ORF">GRI41_03505</name>
</gene>
<name>A0A844ZSA1_9SPHN</name>
<evidence type="ECO:0000256" key="1">
    <source>
        <dbReference type="ARBA" id="ARBA00023015"/>
    </source>
</evidence>